<dbReference type="EMBL" id="CP020442">
    <property type="protein sequence ID" value="ARC37915.1"/>
    <property type="molecule type" value="Genomic_DNA"/>
</dbReference>
<evidence type="ECO:0000313" key="1">
    <source>
        <dbReference type="EMBL" id="ARC37915.1"/>
    </source>
</evidence>
<sequence>MKATRDEQTFTLSGVQWSGTYPLEELPKWLAFYRRMRDAHPNGAPYYDAAVQALEGIMDGSEQP</sequence>
<proteinExistence type="predicted"/>
<protein>
    <submittedName>
        <fullName evidence="1">Uncharacterized protein</fullName>
    </submittedName>
</protein>
<organism evidence="1 2">
    <name type="scientific">Paracoccus yeei</name>
    <dbReference type="NCBI Taxonomy" id="147645"/>
    <lineage>
        <taxon>Bacteria</taxon>
        <taxon>Pseudomonadati</taxon>
        <taxon>Pseudomonadota</taxon>
        <taxon>Alphaproteobacteria</taxon>
        <taxon>Rhodobacterales</taxon>
        <taxon>Paracoccaceae</taxon>
        <taxon>Paracoccus</taxon>
    </lineage>
</organism>
<gene>
    <name evidence="1" type="ORF">A6J80_17535</name>
</gene>
<dbReference type="KEGG" id="pye:A6J80_17535"/>
<evidence type="ECO:0000313" key="2">
    <source>
        <dbReference type="Proteomes" id="UP000191257"/>
    </source>
</evidence>
<keyword evidence="2" id="KW-1185">Reference proteome</keyword>
<dbReference type="RefSeq" id="WP_080622375.1">
    <property type="nucleotide sequence ID" value="NZ_CAWMZI010000001.1"/>
</dbReference>
<dbReference type="AlphaFoldDB" id="A0A1V0GVJ8"/>
<name>A0A1V0GVJ8_9RHOB</name>
<reference evidence="1" key="1">
    <citation type="submission" date="2017-12" db="EMBL/GenBank/DDBJ databases">
        <title>FDA dAtabase for Regulatory Grade micrObial Sequences (FDA-ARGOS): Supporting development and validation of Infectious Disease Dx tests.</title>
        <authorList>
            <person name="Campos J."/>
            <person name="Goldberg B."/>
            <person name="Tallon L."/>
            <person name="Sadzewicz L."/>
            <person name="Sengamalay N."/>
            <person name="Ott S."/>
            <person name="Godinez A."/>
            <person name="Nagaraj S."/>
            <person name="Vyas G."/>
            <person name="Aluvathingal J."/>
            <person name="Nadendla S."/>
            <person name="Geyer C."/>
            <person name="Nandy P."/>
            <person name="Hobson J."/>
            <person name="Sichtig H."/>
        </authorList>
    </citation>
    <scope>NUCLEOTIDE SEQUENCE</scope>
    <source>
        <strain evidence="1">FDAARGOS_252</strain>
    </source>
</reference>
<dbReference type="Proteomes" id="UP000191257">
    <property type="component" value="Chromosome"/>
</dbReference>
<accession>A0A1V0GVJ8</accession>